<dbReference type="RefSeq" id="WP_386832876.1">
    <property type="nucleotide sequence ID" value="NZ_JBHUNP010000001.1"/>
</dbReference>
<feature type="transmembrane region" description="Helical" evidence="1">
    <location>
        <begin position="71"/>
        <end position="100"/>
    </location>
</feature>
<gene>
    <name evidence="2" type="ORF">ACFSX5_08615</name>
</gene>
<proteinExistence type="predicted"/>
<reference evidence="3" key="1">
    <citation type="journal article" date="2019" name="Int. J. Syst. Evol. Microbiol.">
        <title>The Global Catalogue of Microorganisms (GCM) 10K type strain sequencing project: providing services to taxonomists for standard genome sequencing and annotation.</title>
        <authorList>
            <consortium name="The Broad Institute Genomics Platform"/>
            <consortium name="The Broad Institute Genome Sequencing Center for Infectious Disease"/>
            <person name="Wu L."/>
            <person name="Ma J."/>
        </authorList>
    </citation>
    <scope>NUCLEOTIDE SEQUENCE [LARGE SCALE GENOMIC DNA]</scope>
    <source>
        <strain evidence="3">CCM 7427</strain>
    </source>
</reference>
<dbReference type="Proteomes" id="UP001597521">
    <property type="component" value="Unassembled WGS sequence"/>
</dbReference>
<dbReference type="EMBL" id="JBHUNP010000001">
    <property type="protein sequence ID" value="MFD2647851.1"/>
    <property type="molecule type" value="Genomic_DNA"/>
</dbReference>
<sequence length="114" mass="12451">MSAAARKRRFPWGIYAIVTVLVLVFALWPLAGVAISGWIAESHGCTLNEASTHPCVIGGTDWGGALYTWFVLGWFMLATIPLGAGALLVLLVVAIIHWLAWRRHQQLQPPESTS</sequence>
<comment type="caution">
    <text evidence="2">The sequence shown here is derived from an EMBL/GenBank/DDBJ whole genome shotgun (WGS) entry which is preliminary data.</text>
</comment>
<protein>
    <submittedName>
        <fullName evidence="2">Uncharacterized protein</fullName>
    </submittedName>
</protein>
<evidence type="ECO:0000256" key="1">
    <source>
        <dbReference type="SAM" id="Phobius"/>
    </source>
</evidence>
<keyword evidence="1" id="KW-0472">Membrane</keyword>
<keyword evidence="3" id="KW-1185">Reference proteome</keyword>
<keyword evidence="1" id="KW-1133">Transmembrane helix</keyword>
<feature type="transmembrane region" description="Helical" evidence="1">
    <location>
        <begin position="12"/>
        <end position="39"/>
    </location>
</feature>
<evidence type="ECO:0000313" key="2">
    <source>
        <dbReference type="EMBL" id="MFD2647851.1"/>
    </source>
</evidence>
<name>A0ABW5QK58_9HYPH</name>
<keyword evidence="1" id="KW-0812">Transmembrane</keyword>
<organism evidence="2 3">
    <name type="scientific">Devosia albogilva</name>
    <dbReference type="NCBI Taxonomy" id="429726"/>
    <lineage>
        <taxon>Bacteria</taxon>
        <taxon>Pseudomonadati</taxon>
        <taxon>Pseudomonadota</taxon>
        <taxon>Alphaproteobacteria</taxon>
        <taxon>Hyphomicrobiales</taxon>
        <taxon>Devosiaceae</taxon>
        <taxon>Devosia</taxon>
    </lineage>
</organism>
<accession>A0ABW5QK58</accession>
<evidence type="ECO:0000313" key="3">
    <source>
        <dbReference type="Proteomes" id="UP001597521"/>
    </source>
</evidence>